<proteinExistence type="predicted"/>
<feature type="non-terminal residue" evidence="2">
    <location>
        <position position="1"/>
    </location>
</feature>
<dbReference type="PANTHER" id="PTHR37319:SF1">
    <property type="entry name" value="TRANSPOSASE TN5 DIMERISATION DOMAIN-CONTAINING PROTEIN"/>
    <property type="match status" value="1"/>
</dbReference>
<gene>
    <name evidence="2" type="ORF">M8006_17735</name>
</gene>
<dbReference type="EMBL" id="JAMJPJ010000094">
    <property type="protein sequence ID" value="MCL7931786.1"/>
    <property type="molecule type" value="Genomic_DNA"/>
</dbReference>
<dbReference type="RefSeq" id="WP_250084537.1">
    <property type="nucleotide sequence ID" value="NZ_JAMJPJ010000094.1"/>
</dbReference>
<evidence type="ECO:0000313" key="3">
    <source>
        <dbReference type="Proteomes" id="UP001165308"/>
    </source>
</evidence>
<comment type="caution">
    <text evidence="2">The sequence shown here is derived from an EMBL/GenBank/DDBJ whole genome shotgun (WGS) entry which is preliminary data.</text>
</comment>
<organism evidence="2 3">
    <name type="scientific">Halomonas llamarensis</name>
    <dbReference type="NCBI Taxonomy" id="2945104"/>
    <lineage>
        <taxon>Bacteria</taxon>
        <taxon>Pseudomonadati</taxon>
        <taxon>Pseudomonadota</taxon>
        <taxon>Gammaproteobacteria</taxon>
        <taxon>Oceanospirillales</taxon>
        <taxon>Halomonadaceae</taxon>
        <taxon>Halomonas</taxon>
    </lineage>
</organism>
<name>A0ABT0SVI2_9GAMM</name>
<dbReference type="Proteomes" id="UP001165308">
    <property type="component" value="Unassembled WGS sequence"/>
</dbReference>
<dbReference type="Pfam" id="PF01609">
    <property type="entry name" value="DDE_Tnp_1"/>
    <property type="match status" value="1"/>
</dbReference>
<evidence type="ECO:0000259" key="1">
    <source>
        <dbReference type="Pfam" id="PF01609"/>
    </source>
</evidence>
<accession>A0ABT0SVI2</accession>
<reference evidence="2" key="1">
    <citation type="submission" date="2022-05" db="EMBL/GenBank/DDBJ databases">
        <title>Halomonas geminus sp. nov. and Halomonas llamarensis sp. nov. isolated from high-altitude salars of the Atacama Desert.</title>
        <authorList>
            <person name="Hintersatz C."/>
            <person name="Rojas L.A."/>
            <person name="Wei T.-S."/>
            <person name="Kutschke S."/>
            <person name="Lehmann F."/>
            <person name="Jain R."/>
            <person name="Pollmann K."/>
        </authorList>
    </citation>
    <scope>NUCLEOTIDE SEQUENCE</scope>
    <source>
        <strain evidence="2">ATCHA</strain>
    </source>
</reference>
<dbReference type="Gene3D" id="3.90.350.10">
    <property type="entry name" value="Transposase Inhibitor Protein From Tn5, Chain A, domain 1"/>
    <property type="match status" value="1"/>
</dbReference>
<dbReference type="InterPro" id="IPR002559">
    <property type="entry name" value="Transposase_11"/>
</dbReference>
<sequence>AVQKLVWYSRRWNIETFFKTLKTGCRIEDIRLATADRLANCIVLCCVVSWRISWLTILRRQSSKTSPAAVFTDTERTLLDRSMPSNKHGTRRDIAFYMTAVARLGGYLDRSSDPPPGTTVLWRDFIRLADLVAGFQAANPNASSTCG</sequence>
<dbReference type="SUPFAM" id="SSF53098">
    <property type="entry name" value="Ribonuclease H-like"/>
    <property type="match status" value="1"/>
</dbReference>
<keyword evidence="3" id="KW-1185">Reference proteome</keyword>
<evidence type="ECO:0000313" key="2">
    <source>
        <dbReference type="EMBL" id="MCL7931786.1"/>
    </source>
</evidence>
<dbReference type="InterPro" id="IPR047768">
    <property type="entry name" value="Tn5p-like"/>
</dbReference>
<dbReference type="InterPro" id="IPR014737">
    <property type="entry name" value="Transposase_Tn5-like_C"/>
</dbReference>
<dbReference type="PANTHER" id="PTHR37319">
    <property type="entry name" value="TRANSPOSASE"/>
    <property type="match status" value="1"/>
</dbReference>
<dbReference type="InterPro" id="IPR012337">
    <property type="entry name" value="RNaseH-like_sf"/>
</dbReference>
<dbReference type="Gene3D" id="1.10.740.10">
    <property type="entry name" value="Transferase Inhibitor Protein From Tn5, Chain"/>
    <property type="match status" value="1"/>
</dbReference>
<protein>
    <submittedName>
        <fullName evidence="2">Transposase</fullName>
    </submittedName>
</protein>
<feature type="domain" description="Transposase IS4-like" evidence="1">
    <location>
        <begin position="5"/>
        <end position="48"/>
    </location>
</feature>